<gene>
    <name evidence="2" type="ORF">DFR38_10419</name>
</gene>
<protein>
    <submittedName>
        <fullName evidence="2">Uncharacterized protein</fullName>
    </submittedName>
</protein>
<reference evidence="2 3" key="1">
    <citation type="submission" date="2018-05" db="EMBL/GenBank/DDBJ databases">
        <title>Genomic Encyclopedia of Type Strains, Phase IV (KMG-IV): sequencing the most valuable type-strain genomes for metagenomic binning, comparative biology and taxonomic classification.</title>
        <authorList>
            <person name="Goeker M."/>
        </authorList>
    </citation>
    <scope>NUCLEOTIDE SEQUENCE [LARGE SCALE GENOMIC DNA]</scope>
    <source>
        <strain evidence="2 3">DSM 25134</strain>
    </source>
</reference>
<proteinExistence type="predicted"/>
<evidence type="ECO:0000313" key="2">
    <source>
        <dbReference type="EMBL" id="PXX49380.1"/>
    </source>
</evidence>
<dbReference type="RefSeq" id="WP_059284634.1">
    <property type="nucleotide sequence ID" value="NZ_LNQU01000005.1"/>
</dbReference>
<accession>A0A318JG75</accession>
<feature type="region of interest" description="Disordered" evidence="1">
    <location>
        <begin position="13"/>
        <end position="108"/>
    </location>
</feature>
<feature type="compositionally biased region" description="Acidic residues" evidence="1">
    <location>
        <begin position="84"/>
        <end position="98"/>
    </location>
</feature>
<feature type="compositionally biased region" description="Basic and acidic residues" evidence="1">
    <location>
        <begin position="20"/>
        <end position="34"/>
    </location>
</feature>
<feature type="compositionally biased region" description="Basic and acidic residues" evidence="1">
    <location>
        <begin position="43"/>
        <end position="52"/>
    </location>
</feature>
<comment type="caution">
    <text evidence="2">The sequence shown here is derived from an EMBL/GenBank/DDBJ whole genome shotgun (WGS) entry which is preliminary data.</text>
</comment>
<name>A0A318JG75_9NEIS</name>
<feature type="compositionally biased region" description="Acidic residues" evidence="1">
    <location>
        <begin position="53"/>
        <end position="69"/>
    </location>
</feature>
<evidence type="ECO:0000256" key="1">
    <source>
        <dbReference type="SAM" id="MobiDB-lite"/>
    </source>
</evidence>
<keyword evidence="3" id="KW-1185">Reference proteome</keyword>
<dbReference type="EMBL" id="QJKC01000004">
    <property type="protein sequence ID" value="PXX49380.1"/>
    <property type="molecule type" value="Genomic_DNA"/>
</dbReference>
<evidence type="ECO:0000313" key="3">
    <source>
        <dbReference type="Proteomes" id="UP000248395"/>
    </source>
</evidence>
<dbReference type="OrthoDB" id="7285470at2"/>
<dbReference type="AlphaFoldDB" id="A0A318JG75"/>
<dbReference type="Proteomes" id="UP000248395">
    <property type="component" value="Unassembled WGS sequence"/>
</dbReference>
<sequence>MAKGLAANFAHLLGLGAKRAAGDEESKRARRAEDSDQDEEDKDKDSARRAENEDPDDDRDEDMEEDDESEPKSKGKKAKGSRAEDDDDDADAEEDDDEKEKAARRAERARCAAIFRCTEAATRPDMAAHLAFNTGMSAAKAIDMLKVAAAGGAPRGRSLASRMVEVPNAKVGAEGGRALSPDSPEAQAAAIAAAVNKVRQ</sequence>
<feature type="compositionally biased region" description="Basic and acidic residues" evidence="1">
    <location>
        <begin position="99"/>
        <end position="108"/>
    </location>
</feature>
<organism evidence="2 3">
    <name type="scientific">Aquitalea magnusonii</name>
    <dbReference type="NCBI Taxonomy" id="332411"/>
    <lineage>
        <taxon>Bacteria</taxon>
        <taxon>Pseudomonadati</taxon>
        <taxon>Pseudomonadota</taxon>
        <taxon>Betaproteobacteria</taxon>
        <taxon>Neisseriales</taxon>
        <taxon>Chromobacteriaceae</taxon>
        <taxon>Aquitalea</taxon>
    </lineage>
</organism>